<dbReference type="Proteomes" id="UP000199435">
    <property type="component" value="Unassembled WGS sequence"/>
</dbReference>
<dbReference type="InterPro" id="IPR005810">
    <property type="entry name" value="CoA_lig_alpha"/>
</dbReference>
<dbReference type="OrthoDB" id="9807196at2"/>
<dbReference type="InterPro" id="IPR003781">
    <property type="entry name" value="CoA-bd"/>
</dbReference>
<comment type="similarity">
    <text evidence="4 5 7">Belongs to the succinate/malate CoA ligase alpha subunit family.</text>
</comment>
<dbReference type="PANTHER" id="PTHR11117">
    <property type="entry name" value="SUCCINYL-COA LIGASE SUBUNIT ALPHA"/>
    <property type="match status" value="1"/>
</dbReference>
<dbReference type="GO" id="GO:0009361">
    <property type="term" value="C:succinate-CoA ligase complex (ADP-forming)"/>
    <property type="evidence" value="ECO:0007669"/>
    <property type="project" value="TreeGrafter"/>
</dbReference>
<comment type="subunit">
    <text evidence="5">Heterotetramer of two alpha and two beta subunits.</text>
</comment>
<dbReference type="InterPro" id="IPR017440">
    <property type="entry name" value="Cit_synth/succinyl-CoA_lig_AS"/>
</dbReference>
<dbReference type="InterPro" id="IPR005811">
    <property type="entry name" value="SUCC_ACL_C"/>
</dbReference>
<organism evidence="9 10">
    <name type="scientific">Rhizobium miluonense</name>
    <dbReference type="NCBI Taxonomy" id="411945"/>
    <lineage>
        <taxon>Bacteria</taxon>
        <taxon>Pseudomonadati</taxon>
        <taxon>Pseudomonadota</taxon>
        <taxon>Alphaproteobacteria</taxon>
        <taxon>Hyphomicrobiales</taxon>
        <taxon>Rhizobiaceae</taxon>
        <taxon>Rhizobium/Agrobacterium group</taxon>
        <taxon>Rhizobium</taxon>
    </lineage>
</organism>
<dbReference type="FunFam" id="3.40.50.720:FF:000277">
    <property type="entry name" value="Succinate--CoA ligase [ADP-forming] subunit alpha"/>
    <property type="match status" value="1"/>
</dbReference>
<dbReference type="Pfam" id="PF00549">
    <property type="entry name" value="Ligase_CoA"/>
    <property type="match status" value="1"/>
</dbReference>
<evidence type="ECO:0000256" key="5">
    <source>
        <dbReference type="HAMAP-Rule" id="MF_01988"/>
    </source>
</evidence>
<feature type="binding site" evidence="5">
    <location>
        <position position="44"/>
    </location>
    <ligand>
        <name>CoA</name>
        <dbReference type="ChEBI" id="CHEBI:57287"/>
    </ligand>
</feature>
<evidence type="ECO:0000256" key="2">
    <source>
        <dbReference type="ARBA" id="ARBA00022598"/>
    </source>
</evidence>
<comment type="catalytic activity">
    <reaction evidence="5">
        <text>GTP + succinate + CoA = succinyl-CoA + GDP + phosphate</text>
        <dbReference type="Rhea" id="RHEA:22120"/>
        <dbReference type="ChEBI" id="CHEBI:30031"/>
        <dbReference type="ChEBI" id="CHEBI:37565"/>
        <dbReference type="ChEBI" id="CHEBI:43474"/>
        <dbReference type="ChEBI" id="CHEBI:57287"/>
        <dbReference type="ChEBI" id="CHEBI:57292"/>
        <dbReference type="ChEBI" id="CHEBI:58189"/>
    </reaction>
</comment>
<dbReference type="AlphaFoldDB" id="A0A1C3VQD0"/>
<evidence type="ECO:0000256" key="7">
    <source>
        <dbReference type="RuleBase" id="RU000677"/>
    </source>
</evidence>
<dbReference type="GO" id="GO:0006099">
    <property type="term" value="P:tricarboxylic acid cycle"/>
    <property type="evidence" value="ECO:0007669"/>
    <property type="project" value="UniProtKB-UniRule"/>
</dbReference>
<evidence type="ECO:0000256" key="4">
    <source>
        <dbReference type="ARBA" id="ARBA00060724"/>
    </source>
</evidence>
<dbReference type="NCBIfam" id="NF004230">
    <property type="entry name" value="PRK05678.1"/>
    <property type="match status" value="1"/>
</dbReference>
<evidence type="ECO:0000313" key="9">
    <source>
        <dbReference type="EMBL" id="SCB29982.1"/>
    </source>
</evidence>
<evidence type="ECO:0000256" key="3">
    <source>
        <dbReference type="ARBA" id="ARBA00022741"/>
    </source>
</evidence>
<feature type="binding site" evidence="5">
    <location>
        <begin position="102"/>
        <end position="104"/>
    </location>
    <ligand>
        <name>CoA</name>
        <dbReference type="ChEBI" id="CHEBI:57287"/>
    </ligand>
</feature>
<dbReference type="Pfam" id="PF02629">
    <property type="entry name" value="CoA_binding"/>
    <property type="match status" value="1"/>
</dbReference>
<dbReference type="STRING" id="411945.GA0061102_101680"/>
<feature type="domain" description="CoA-binding" evidence="8">
    <location>
        <begin position="4"/>
        <end position="106"/>
    </location>
</feature>
<dbReference type="SUPFAM" id="SSF52210">
    <property type="entry name" value="Succinyl-CoA synthetase domains"/>
    <property type="match status" value="1"/>
</dbReference>
<evidence type="ECO:0000256" key="6">
    <source>
        <dbReference type="PIRSR" id="PIRSR001553-1"/>
    </source>
</evidence>
<dbReference type="GO" id="GO:0004775">
    <property type="term" value="F:succinate-CoA ligase (ADP-forming) activity"/>
    <property type="evidence" value="ECO:0007669"/>
    <property type="project" value="UniProtKB-UniRule"/>
</dbReference>
<protein>
    <recommendedName>
        <fullName evidence="5">Succinate--CoA ligase [ADP-forming] subunit alpha</fullName>
        <ecNumber evidence="5">6.2.1.5</ecNumber>
    </recommendedName>
    <alternativeName>
        <fullName evidence="5">Succinyl-CoA synthetase subunit alpha</fullName>
        <shortName evidence="5">SCS-alpha</shortName>
    </alternativeName>
</protein>
<evidence type="ECO:0000259" key="8">
    <source>
        <dbReference type="SMART" id="SM00881"/>
    </source>
</evidence>
<dbReference type="PRINTS" id="PR01798">
    <property type="entry name" value="SCOASYNTHASE"/>
</dbReference>
<dbReference type="GO" id="GO:0000166">
    <property type="term" value="F:nucleotide binding"/>
    <property type="evidence" value="ECO:0007669"/>
    <property type="project" value="UniProtKB-KW"/>
</dbReference>
<evidence type="ECO:0000313" key="10">
    <source>
        <dbReference type="Proteomes" id="UP000199435"/>
    </source>
</evidence>
<evidence type="ECO:0000256" key="1">
    <source>
        <dbReference type="ARBA" id="ARBA00022532"/>
    </source>
</evidence>
<dbReference type="InterPro" id="IPR036291">
    <property type="entry name" value="NAD(P)-bd_dom_sf"/>
</dbReference>
<feature type="binding site" evidence="5">
    <location>
        <begin position="17"/>
        <end position="20"/>
    </location>
    <ligand>
        <name>CoA</name>
        <dbReference type="ChEBI" id="CHEBI:57287"/>
    </ligand>
</feature>
<sequence length="300" mass="30998">MSILINKDTKVLVQGLTGKTGTFHTEQALAYHDTKMVGGIHPSKGGETWTGSKGEKLPIFKSVAEGKEATGANASVIYVPPAGAAAAILEAIEAEIPLIVCITEGIPVADMVKVKDRLIKSKSRLIGPNCPGVLTPNECKIGIMPGSIFKKGSVGVLSRSGTLTYEAVFQTTNEGLGQTTAVGIGGDPVKGTEFIDVLEMFLADDETKSIIMIGEIGGSAEEDAAQFLKDEAKKGRKKPMVGFIAGRTAPPGRTMGHAGAVISGGKGGAEDKIAAMESAGIRVSPSPARLGKTLVEVLKG</sequence>
<comment type="function">
    <text evidence="5">Succinyl-CoA synthetase functions in the citric acid cycle (TCA), coupling the hydrolysis of succinyl-CoA to the synthesis of either ATP or GTP and thus represents the only step of substrate-level phosphorylation in the TCA. The alpha subunit of the enzyme binds the substrates coenzyme A and phosphate, while succinate binding and nucleotide specificity is provided by the beta subunit.</text>
</comment>
<dbReference type="HAMAP" id="MF_01988">
    <property type="entry name" value="Succ_CoA_alpha"/>
    <property type="match status" value="1"/>
</dbReference>
<dbReference type="SUPFAM" id="SSF51735">
    <property type="entry name" value="NAD(P)-binding Rossmann-fold domains"/>
    <property type="match status" value="1"/>
</dbReference>
<dbReference type="UniPathway" id="UPA00223">
    <property type="reaction ID" value="UER00999"/>
</dbReference>
<dbReference type="Gene3D" id="3.40.50.720">
    <property type="entry name" value="NAD(P)-binding Rossmann-like Domain"/>
    <property type="match status" value="1"/>
</dbReference>
<comment type="pathway">
    <text evidence="5">Carbohydrate metabolism; tricarboxylic acid cycle; succinate from succinyl-CoA (ligase route): step 1/1.</text>
</comment>
<feature type="binding site" evidence="5">
    <location>
        <position position="165"/>
    </location>
    <ligand>
        <name>substrate</name>
        <note>ligand shared with subunit beta</note>
    </ligand>
</feature>
<keyword evidence="1 5" id="KW-0816">Tricarboxylic acid cycle</keyword>
<name>A0A1C3VQD0_9HYPH</name>
<reference evidence="10" key="1">
    <citation type="submission" date="2016-08" db="EMBL/GenBank/DDBJ databases">
        <authorList>
            <person name="Varghese N."/>
            <person name="Submissions Spin"/>
        </authorList>
    </citation>
    <scope>NUCLEOTIDE SEQUENCE [LARGE SCALE GENOMIC DNA]</scope>
    <source>
        <strain evidence="10">HAMBI 2971</strain>
    </source>
</reference>
<dbReference type="PROSITE" id="PS01216">
    <property type="entry name" value="SUCCINYL_COA_LIG_1"/>
    <property type="match status" value="1"/>
</dbReference>
<dbReference type="PANTHER" id="PTHR11117:SF2">
    <property type="entry name" value="SUCCINATE--COA LIGASE [ADP_GDP-FORMING] SUBUNIT ALPHA, MITOCHONDRIAL"/>
    <property type="match status" value="1"/>
</dbReference>
<proteinExistence type="inferred from homology"/>
<dbReference type="RefSeq" id="WP_092849735.1">
    <property type="nucleotide sequence ID" value="NZ_FMAH01000016.1"/>
</dbReference>
<dbReference type="Gene3D" id="3.40.50.261">
    <property type="entry name" value="Succinyl-CoA synthetase domains"/>
    <property type="match status" value="1"/>
</dbReference>
<gene>
    <name evidence="5" type="primary">sucD</name>
    <name evidence="9" type="ORF">GA0061102_101680</name>
</gene>
<dbReference type="EMBL" id="FMAH01000016">
    <property type="protein sequence ID" value="SCB29982.1"/>
    <property type="molecule type" value="Genomic_DNA"/>
</dbReference>
<keyword evidence="10" id="KW-1185">Reference proteome</keyword>
<accession>A0A1C3VQD0</accession>
<dbReference type="FunFam" id="3.40.50.261:FF:000010">
    <property type="entry name" value="Succinate--CoA ligase [ADP-forming] subunit alpha"/>
    <property type="match status" value="1"/>
</dbReference>
<keyword evidence="2 5" id="KW-0436">Ligase</keyword>
<dbReference type="PIRSF" id="PIRSF001553">
    <property type="entry name" value="SucCS_alpha"/>
    <property type="match status" value="1"/>
</dbReference>
<dbReference type="InterPro" id="IPR016102">
    <property type="entry name" value="Succinyl-CoA_synth-like"/>
</dbReference>
<dbReference type="SMART" id="SM00881">
    <property type="entry name" value="CoA_binding"/>
    <property type="match status" value="1"/>
</dbReference>
<feature type="active site" description="Tele-phosphohistidine intermediate" evidence="5 6">
    <location>
        <position position="257"/>
    </location>
</feature>
<keyword evidence="3 5" id="KW-0547">Nucleotide-binding</keyword>
<comment type="catalytic activity">
    <reaction evidence="5">
        <text>succinate + ATP + CoA = succinyl-CoA + ADP + phosphate</text>
        <dbReference type="Rhea" id="RHEA:17661"/>
        <dbReference type="ChEBI" id="CHEBI:30031"/>
        <dbReference type="ChEBI" id="CHEBI:30616"/>
        <dbReference type="ChEBI" id="CHEBI:43474"/>
        <dbReference type="ChEBI" id="CHEBI:57287"/>
        <dbReference type="ChEBI" id="CHEBI:57292"/>
        <dbReference type="ChEBI" id="CHEBI:456216"/>
        <dbReference type="EC" id="6.2.1.5"/>
    </reaction>
</comment>
<dbReference type="GO" id="GO:0004776">
    <property type="term" value="F:succinate-CoA ligase (GDP-forming) activity"/>
    <property type="evidence" value="ECO:0007669"/>
    <property type="project" value="RHEA"/>
</dbReference>
<dbReference type="EC" id="6.2.1.5" evidence="5"/>
<dbReference type="InterPro" id="IPR033847">
    <property type="entry name" value="Citrt_syn/SCS-alpha_CS"/>
</dbReference>
<dbReference type="PROSITE" id="PS00399">
    <property type="entry name" value="SUCCINYL_COA_LIG_2"/>
    <property type="match status" value="1"/>
</dbReference>
<dbReference type="NCBIfam" id="TIGR01019">
    <property type="entry name" value="sucCoAalpha"/>
    <property type="match status" value="1"/>
</dbReference>